<accession>A0ABZ2B3S6</accession>
<dbReference type="Gene3D" id="1.20.120.1750">
    <property type="match status" value="1"/>
</dbReference>
<dbReference type="InterPro" id="IPR051628">
    <property type="entry name" value="LUBAC_E3_Ligases"/>
</dbReference>
<evidence type="ECO:0000313" key="11">
    <source>
        <dbReference type="Proteomes" id="UP001432216"/>
    </source>
</evidence>
<dbReference type="Proteomes" id="UP001432216">
    <property type="component" value="Chromosome 10"/>
</dbReference>
<evidence type="ECO:0000256" key="5">
    <source>
        <dbReference type="ARBA" id="ARBA00022771"/>
    </source>
</evidence>
<dbReference type="EMBL" id="CP143815">
    <property type="protein sequence ID" value="WVO24272.1"/>
    <property type="molecule type" value="Genomic_DNA"/>
</dbReference>
<evidence type="ECO:0000256" key="8">
    <source>
        <dbReference type="SAM" id="Coils"/>
    </source>
</evidence>
<protein>
    <recommendedName>
        <fullName evidence="9">RING-type domain-containing protein</fullName>
    </recommendedName>
</protein>
<evidence type="ECO:0000256" key="2">
    <source>
        <dbReference type="ARBA" id="ARBA00022679"/>
    </source>
</evidence>
<evidence type="ECO:0000256" key="7">
    <source>
        <dbReference type="ARBA" id="ARBA00022833"/>
    </source>
</evidence>
<evidence type="ECO:0000313" key="10">
    <source>
        <dbReference type="EMBL" id="WVO24272.1"/>
    </source>
</evidence>
<keyword evidence="8" id="KW-0175">Coiled coil</keyword>
<keyword evidence="11" id="KW-1185">Reference proteome</keyword>
<keyword evidence="2" id="KW-0808">Transferase</keyword>
<feature type="coiled-coil region" evidence="8">
    <location>
        <begin position="144"/>
        <end position="178"/>
    </location>
</feature>
<dbReference type="CDD" id="cd20353">
    <property type="entry name" value="Rcat_RBR_RNF216"/>
    <property type="match status" value="1"/>
</dbReference>
<dbReference type="PANTHER" id="PTHR22770:SF47">
    <property type="entry name" value="E3 UBIQUITIN-PROTEIN LIGASE RNF216"/>
    <property type="match status" value="1"/>
</dbReference>
<evidence type="ECO:0000256" key="1">
    <source>
        <dbReference type="ARBA" id="ARBA00004906"/>
    </source>
</evidence>
<dbReference type="CDD" id="cd20339">
    <property type="entry name" value="BRcat_RBR_RNF216"/>
    <property type="match status" value="1"/>
</dbReference>
<dbReference type="Pfam" id="PF26191">
    <property type="entry name" value="RING-HC_RBR_RNF216"/>
    <property type="match status" value="1"/>
</dbReference>
<gene>
    <name evidence="10" type="ORF">IAS62_005636</name>
</gene>
<evidence type="ECO:0000256" key="4">
    <source>
        <dbReference type="ARBA" id="ARBA00022737"/>
    </source>
</evidence>
<feature type="domain" description="RING-type" evidence="9">
    <location>
        <begin position="183"/>
        <end position="401"/>
    </location>
</feature>
<keyword evidence="4" id="KW-0677">Repeat</keyword>
<proteinExistence type="predicted"/>
<reference evidence="10 11" key="1">
    <citation type="submission" date="2024-01" db="EMBL/GenBank/DDBJ databases">
        <title>Comparative genomics of Cryptococcus and Kwoniella reveals pathogenesis evolution and contrasting modes of karyotype evolution via chromosome fusion or intercentromeric recombination.</title>
        <authorList>
            <person name="Coelho M.A."/>
            <person name="David-Palma M."/>
            <person name="Shea T."/>
            <person name="Bowers K."/>
            <person name="McGinley-Smith S."/>
            <person name="Mohammad A.W."/>
            <person name="Gnirke A."/>
            <person name="Yurkov A.M."/>
            <person name="Nowrousian M."/>
            <person name="Sun S."/>
            <person name="Cuomo C.A."/>
            <person name="Heitman J."/>
        </authorList>
    </citation>
    <scope>NUCLEOTIDE SEQUENCE [LARGE SCALE GENOMIC DNA]</scope>
    <source>
        <strain evidence="10 11">7685027</strain>
    </source>
</reference>
<sequence>MGISGDCQTSRFRAYQQTCGDHRRSCARGTGRISESDWQDKREEKEEELEDGYKLNTYRHAQRSGPQYYVLATQYLEAEFPLMPTAYIRSTFVKARGGFFIPAYYRLLADSQANPRPFVELQKPRKSKEITLKSGIGLAGDGGEAEFERELAWLEERLAKENAEKEEAERKRKILDEAITSGHRIECRCCFGDEILENMFQCAEGHLFCKECTMRNAEMKLGEQQIARHIYPTHSFPWFKPTSHAAADYHLHGSFRTLSLHRRLKQARELQLAAIEGLESCPSCPYSAIIENPDEKLFKCMNETCRQVTCRKCRRKEHIPKTCEGMDKERTNRRDAVEGAMSAALIRNCPKCTKPFFKDSGCNKIICTTCRTMSCYVCRKTITGYEHFDRQPSNSTAARDEGKCLPPDNMLMLL</sequence>
<dbReference type="InterPro" id="IPR047544">
    <property type="entry name" value="RING-HC_RBR_RNF216"/>
</dbReference>
<dbReference type="RefSeq" id="XP_064723511.1">
    <property type="nucleotide sequence ID" value="XM_064867439.1"/>
</dbReference>
<keyword evidence="7" id="KW-0862">Zinc</keyword>
<evidence type="ECO:0000256" key="3">
    <source>
        <dbReference type="ARBA" id="ARBA00022723"/>
    </source>
</evidence>
<dbReference type="PANTHER" id="PTHR22770">
    <property type="entry name" value="UBIQUITIN CONJUGATING ENZYME 7 INTERACTING PROTEIN-RELATED"/>
    <property type="match status" value="1"/>
</dbReference>
<organism evidence="10 11">
    <name type="scientific">Cryptococcus decagattii</name>
    <dbReference type="NCBI Taxonomy" id="1859122"/>
    <lineage>
        <taxon>Eukaryota</taxon>
        <taxon>Fungi</taxon>
        <taxon>Dikarya</taxon>
        <taxon>Basidiomycota</taxon>
        <taxon>Agaricomycotina</taxon>
        <taxon>Tremellomycetes</taxon>
        <taxon>Tremellales</taxon>
        <taxon>Cryptococcaceae</taxon>
        <taxon>Cryptococcus</taxon>
        <taxon>Cryptococcus gattii species complex</taxon>
    </lineage>
</organism>
<dbReference type="PROSITE" id="PS51873">
    <property type="entry name" value="TRIAD"/>
    <property type="match status" value="1"/>
</dbReference>
<keyword evidence="5" id="KW-0863">Zinc-finger</keyword>
<dbReference type="Pfam" id="PF26200">
    <property type="entry name" value="Rcat_RNF216"/>
    <property type="match status" value="1"/>
</dbReference>
<keyword evidence="6" id="KW-0833">Ubl conjugation pathway</keyword>
<evidence type="ECO:0000259" key="9">
    <source>
        <dbReference type="PROSITE" id="PS51873"/>
    </source>
</evidence>
<dbReference type="CDD" id="cd16630">
    <property type="entry name" value="RING-HC_RBR_RNF216"/>
    <property type="match status" value="1"/>
</dbReference>
<keyword evidence="3" id="KW-0479">Metal-binding</keyword>
<dbReference type="SUPFAM" id="SSF57850">
    <property type="entry name" value="RING/U-box"/>
    <property type="match status" value="1"/>
</dbReference>
<evidence type="ECO:0000256" key="6">
    <source>
        <dbReference type="ARBA" id="ARBA00022786"/>
    </source>
</evidence>
<dbReference type="InterPro" id="IPR047545">
    <property type="entry name" value="BRcat_RBR_RNF216"/>
</dbReference>
<dbReference type="InterPro" id="IPR047546">
    <property type="entry name" value="Rcat_RBR_RNF216"/>
</dbReference>
<dbReference type="GeneID" id="89992406"/>
<name>A0ABZ2B3S6_9TREE</name>
<comment type="pathway">
    <text evidence="1">Protein modification; protein ubiquitination.</text>
</comment>
<dbReference type="InterPro" id="IPR044066">
    <property type="entry name" value="TRIAD_supradom"/>
</dbReference>